<sequence>MLKKLKKTWKEEEQMSQPPAPSPEGPISQTHDLRESSLDIASKSGAKRTRDNFEQEATDPHAERPTKVLKAAASDSLRNHLPEIVDSRDKEEELHISLANLKERIFEQAKQQNSKRFLFSIVLS</sequence>
<comment type="caution">
    <text evidence="2">The sequence shown here is derived from an EMBL/GenBank/DDBJ whole genome shotgun (WGS) entry which is preliminary data.</text>
</comment>
<keyword evidence="3" id="KW-1185">Reference proteome</keyword>
<dbReference type="AlphaFoldDB" id="A0A9W8JRL1"/>
<organism evidence="2 3">
    <name type="scientific">Agrocybe chaxingu</name>
    <dbReference type="NCBI Taxonomy" id="84603"/>
    <lineage>
        <taxon>Eukaryota</taxon>
        <taxon>Fungi</taxon>
        <taxon>Dikarya</taxon>
        <taxon>Basidiomycota</taxon>
        <taxon>Agaricomycotina</taxon>
        <taxon>Agaricomycetes</taxon>
        <taxon>Agaricomycetidae</taxon>
        <taxon>Agaricales</taxon>
        <taxon>Agaricineae</taxon>
        <taxon>Strophariaceae</taxon>
        <taxon>Agrocybe</taxon>
    </lineage>
</organism>
<dbReference type="OrthoDB" id="10266990at2759"/>
<evidence type="ECO:0000313" key="2">
    <source>
        <dbReference type="EMBL" id="KAJ3502178.1"/>
    </source>
</evidence>
<dbReference type="Proteomes" id="UP001148786">
    <property type="component" value="Unassembled WGS sequence"/>
</dbReference>
<gene>
    <name evidence="2" type="ORF">NLJ89_g9006</name>
</gene>
<protein>
    <submittedName>
        <fullName evidence="2">Uncharacterized protein</fullName>
    </submittedName>
</protein>
<evidence type="ECO:0000256" key="1">
    <source>
        <dbReference type="SAM" id="MobiDB-lite"/>
    </source>
</evidence>
<name>A0A9W8JRL1_9AGAR</name>
<accession>A0A9W8JRL1</accession>
<dbReference type="EMBL" id="JANKHO010001318">
    <property type="protein sequence ID" value="KAJ3502178.1"/>
    <property type="molecule type" value="Genomic_DNA"/>
</dbReference>
<reference evidence="2" key="1">
    <citation type="submission" date="2022-07" db="EMBL/GenBank/DDBJ databases">
        <title>Genome Sequence of Agrocybe chaxingu.</title>
        <authorList>
            <person name="Buettner E."/>
        </authorList>
    </citation>
    <scope>NUCLEOTIDE SEQUENCE</scope>
    <source>
        <strain evidence="2">MP-N11</strain>
    </source>
</reference>
<proteinExistence type="predicted"/>
<feature type="compositionally biased region" description="Basic and acidic residues" evidence="1">
    <location>
        <begin position="48"/>
        <end position="66"/>
    </location>
</feature>
<evidence type="ECO:0000313" key="3">
    <source>
        <dbReference type="Proteomes" id="UP001148786"/>
    </source>
</evidence>
<feature type="region of interest" description="Disordered" evidence="1">
    <location>
        <begin position="1"/>
        <end position="66"/>
    </location>
</feature>